<feature type="binding site" evidence="3">
    <location>
        <position position="215"/>
    </location>
    <ligand>
        <name>a divalent metal cation</name>
        <dbReference type="ChEBI" id="CHEBI:60240"/>
    </ligand>
</feature>
<dbReference type="KEGG" id="mbe:MBM_03634"/>
<accession>K1WZ10</accession>
<dbReference type="STRING" id="1072389.K1WZ10"/>
<dbReference type="OMA" id="WAGTMRY"/>
<dbReference type="Pfam" id="PF08450">
    <property type="entry name" value="SGL"/>
    <property type="match status" value="1"/>
</dbReference>
<dbReference type="GO" id="GO:0005509">
    <property type="term" value="F:calcium ion binding"/>
    <property type="evidence" value="ECO:0007669"/>
    <property type="project" value="TreeGrafter"/>
</dbReference>
<dbReference type="EMBL" id="JH921434">
    <property type="protein sequence ID" value="EKD17862.1"/>
    <property type="molecule type" value="Genomic_DNA"/>
</dbReference>
<dbReference type="SUPFAM" id="SSF63829">
    <property type="entry name" value="Calcium-dependent phosphotriesterase"/>
    <property type="match status" value="1"/>
</dbReference>
<evidence type="ECO:0000256" key="2">
    <source>
        <dbReference type="PIRSR" id="PIRSR605511-1"/>
    </source>
</evidence>
<feature type="binding site" evidence="3">
    <location>
        <position position="23"/>
    </location>
    <ligand>
        <name>a divalent metal cation</name>
        <dbReference type="ChEBI" id="CHEBI:60240"/>
    </ligand>
</feature>
<dbReference type="HOGENOM" id="CLU_036110_3_0_1"/>
<dbReference type="AlphaFoldDB" id="K1WZ10"/>
<evidence type="ECO:0000256" key="3">
    <source>
        <dbReference type="PIRSR" id="PIRSR605511-2"/>
    </source>
</evidence>
<protein>
    <submittedName>
        <fullName evidence="5">SMP-30/Gluconolaconase/LRE-like region</fullName>
    </submittedName>
</protein>
<dbReference type="RefSeq" id="XP_007291523.1">
    <property type="nucleotide sequence ID" value="XM_007291461.1"/>
</dbReference>
<feature type="binding site" evidence="3">
    <location>
        <position position="117"/>
    </location>
    <ligand>
        <name>substrate</name>
    </ligand>
</feature>
<comment type="similarity">
    <text evidence="1">Belongs to the SMP-30/CGR1 family.</text>
</comment>
<evidence type="ECO:0000256" key="1">
    <source>
        <dbReference type="ARBA" id="ARBA00008853"/>
    </source>
</evidence>
<gene>
    <name evidence="5" type="ORF">MBM_03634</name>
</gene>
<dbReference type="PANTHER" id="PTHR10907">
    <property type="entry name" value="REGUCALCIN"/>
    <property type="match status" value="1"/>
</dbReference>
<dbReference type="Gene3D" id="2.120.10.30">
    <property type="entry name" value="TolB, C-terminal domain"/>
    <property type="match status" value="1"/>
</dbReference>
<keyword evidence="6" id="KW-1185">Reference proteome</keyword>
<dbReference type="Proteomes" id="UP000006753">
    <property type="component" value="Unassembled WGS sequence"/>
</dbReference>
<feature type="binding site" evidence="3">
    <location>
        <position position="166"/>
    </location>
    <ligand>
        <name>a divalent metal cation</name>
        <dbReference type="ChEBI" id="CHEBI:60240"/>
    </ligand>
</feature>
<dbReference type="GeneID" id="18759569"/>
<dbReference type="InterPro" id="IPR013658">
    <property type="entry name" value="SGL"/>
</dbReference>
<dbReference type="FunCoup" id="K1WZ10">
    <property type="interactions" value="35"/>
</dbReference>
<dbReference type="InterPro" id="IPR005511">
    <property type="entry name" value="SMP-30"/>
</dbReference>
<feature type="domain" description="SMP-30/Gluconolactonase/LRE-like region" evidence="4">
    <location>
        <begin position="21"/>
        <end position="270"/>
    </location>
</feature>
<reference evidence="5 6" key="1">
    <citation type="journal article" date="2012" name="BMC Genomics">
        <title>Sequencing the genome of Marssonina brunnea reveals fungus-poplar co-evolution.</title>
        <authorList>
            <person name="Zhu S."/>
            <person name="Cao Y.-Z."/>
            <person name="Jiang C."/>
            <person name="Tan B.-Y."/>
            <person name="Wang Z."/>
            <person name="Feng S."/>
            <person name="Zhang L."/>
            <person name="Su X.-H."/>
            <person name="Brejova B."/>
            <person name="Vinar T."/>
            <person name="Xu M."/>
            <person name="Wang M.-X."/>
            <person name="Zhang S.-G."/>
            <person name="Huang M.-R."/>
            <person name="Wu R."/>
            <person name="Zhou Y."/>
        </authorList>
    </citation>
    <scope>NUCLEOTIDE SEQUENCE [LARGE SCALE GENOMIC DNA]</scope>
    <source>
        <strain evidence="5 6">MB_m1</strain>
    </source>
</reference>
<sequence length="304" mass="34178">MSQSFQTWSVTEPYLDLHCALGEGPFYEESNNRLRFVDIIKNQLHTIDLTLGPESLKTIQLDMPVGVTADIEGVDPTKKILIGGKSGVYILDRETEKYELLKRFYDTEEKDERLRSNDGAIDPQGRFWIGTMNDFWVGEPQAEGSIFRFGSDLSRTRLRSSLTIPNGIGWSRDGKTLYFTHTTEKRIIAFDFDGATGDLSNERVFYQHDGDGDPDGFAIDVNGYIWQAVYGGSRVLKISPEGKLVGEITYPTKCITCPVFVGTELWVTTADDHDETKPYAGAVFKVDVGVRGLGEFKFKLDKEI</sequence>
<proteinExistence type="inferred from homology"/>
<name>K1WZ10_MARBU</name>
<dbReference type="eggNOG" id="KOG4499">
    <property type="taxonomic scope" value="Eukaryota"/>
</dbReference>
<dbReference type="GO" id="GO:0004341">
    <property type="term" value="F:gluconolactonase activity"/>
    <property type="evidence" value="ECO:0007669"/>
    <property type="project" value="TreeGrafter"/>
</dbReference>
<evidence type="ECO:0000259" key="4">
    <source>
        <dbReference type="Pfam" id="PF08450"/>
    </source>
</evidence>
<evidence type="ECO:0000313" key="5">
    <source>
        <dbReference type="EMBL" id="EKD17862.1"/>
    </source>
</evidence>
<dbReference type="InterPro" id="IPR011042">
    <property type="entry name" value="6-blade_b-propeller_TolB-like"/>
</dbReference>
<keyword evidence="3" id="KW-0862">Zinc</keyword>
<keyword evidence="3" id="KW-0479">Metal-binding</keyword>
<dbReference type="PRINTS" id="PR01790">
    <property type="entry name" value="SMP30FAMILY"/>
</dbReference>
<comment type="cofactor">
    <cofactor evidence="3">
        <name>Zn(2+)</name>
        <dbReference type="ChEBI" id="CHEBI:29105"/>
    </cofactor>
    <text evidence="3">Binds 1 divalent metal cation per subunit.</text>
</comment>
<feature type="active site" description="Proton donor/acceptor" evidence="2">
    <location>
        <position position="215"/>
    </location>
</feature>
<dbReference type="PANTHER" id="PTHR10907:SF47">
    <property type="entry name" value="REGUCALCIN"/>
    <property type="match status" value="1"/>
</dbReference>
<feature type="binding site" evidence="3">
    <location>
        <position position="115"/>
    </location>
    <ligand>
        <name>substrate</name>
    </ligand>
</feature>
<organism evidence="5 6">
    <name type="scientific">Marssonina brunnea f. sp. multigermtubi (strain MB_m1)</name>
    <name type="common">Marssonina leaf spot fungus</name>
    <dbReference type="NCBI Taxonomy" id="1072389"/>
    <lineage>
        <taxon>Eukaryota</taxon>
        <taxon>Fungi</taxon>
        <taxon>Dikarya</taxon>
        <taxon>Ascomycota</taxon>
        <taxon>Pezizomycotina</taxon>
        <taxon>Leotiomycetes</taxon>
        <taxon>Helotiales</taxon>
        <taxon>Drepanopezizaceae</taxon>
        <taxon>Drepanopeziza</taxon>
    </lineage>
</organism>
<dbReference type="InParanoid" id="K1WZ10"/>
<evidence type="ECO:0000313" key="6">
    <source>
        <dbReference type="Proteomes" id="UP000006753"/>
    </source>
</evidence>
<dbReference type="OrthoDB" id="423498at2759"/>